<reference evidence="1" key="1">
    <citation type="submission" date="2016-09" db="EMBL/GenBank/DDBJ databases">
        <authorList>
            <person name="Hebert L."/>
            <person name="Moumen B."/>
        </authorList>
    </citation>
    <scope>NUCLEOTIDE SEQUENCE [LARGE SCALE GENOMIC DNA]</scope>
    <source>
        <strain evidence="1">OVI</strain>
    </source>
</reference>
<accession>A0A1G4IJM8</accession>
<sequence length="496" mass="53377">MPATREGTKSVTAETFAVEIVHLVRLHQIHTVTLCCPTEELRVEPAALPMASTITVEARLLSSLDWNCDTAKNCTFDAVLAKSNGTVFTYHILFATAVTSRDSAGAAISERQGTQLSAHWCSQLQRRLAICSALTGVPSHLSVLLLPYVPHLSWNRDRDGILGAIHSATMMSTITARDLDDNDTSEARYDVRVAALLNAAVPLGPRVGYHTVALFLNAIDGDACFREALSPNNLRESRKRVRQSQKGCIKPGKDTSFCFPLLAEFNEKYLLPALSWGALHASTLEGKGNHYDVCGLGKDMGCSVYLRGTLDALRVRSVTVIVDGPRDLWYRVISPYEDTAAPVASMKPSLLQLAGKLAETVEAALCRLVAENSDSFVHRAMVSPSREDGAACVAAGPEIEVGTIVPIGQSCPLLIQSIADSLAHIVRTSQNPLFVADVQRLLQLHLMEGDTPSHVMELSADGGVVAESRGDAATQSSVGSTAAALQWAVETRLLKL</sequence>
<keyword evidence="2" id="KW-1185">Reference proteome</keyword>
<name>A0A1G4IJM8_TRYEQ</name>
<dbReference type="VEuPathDB" id="TriTrypDB:TEOVI_000412000"/>
<evidence type="ECO:0000313" key="1">
    <source>
        <dbReference type="EMBL" id="SCU72543.1"/>
    </source>
</evidence>
<dbReference type="Proteomes" id="UP000195570">
    <property type="component" value="Unassembled WGS sequence"/>
</dbReference>
<dbReference type="RefSeq" id="XP_067083024.1">
    <property type="nucleotide sequence ID" value="XM_067226923.1"/>
</dbReference>
<comment type="caution">
    <text evidence="1">The sequence shown here is derived from an EMBL/GenBank/DDBJ whole genome shotgun (WGS) entry which is preliminary data.</text>
</comment>
<dbReference type="AlphaFoldDB" id="A0A1G4IJM8"/>
<gene>
    <name evidence="1" type="ORF">TEOVI_000412000</name>
</gene>
<dbReference type="EMBL" id="CZPT02001883">
    <property type="protein sequence ID" value="SCU72543.1"/>
    <property type="molecule type" value="Genomic_DNA"/>
</dbReference>
<protein>
    <submittedName>
        <fullName evidence="1">Uncharacterized protein</fullName>
    </submittedName>
</protein>
<proteinExistence type="predicted"/>
<evidence type="ECO:0000313" key="2">
    <source>
        <dbReference type="Proteomes" id="UP000195570"/>
    </source>
</evidence>
<organism evidence="1 2">
    <name type="scientific">Trypanosoma equiperdum</name>
    <dbReference type="NCBI Taxonomy" id="5694"/>
    <lineage>
        <taxon>Eukaryota</taxon>
        <taxon>Discoba</taxon>
        <taxon>Euglenozoa</taxon>
        <taxon>Kinetoplastea</taxon>
        <taxon>Metakinetoplastina</taxon>
        <taxon>Trypanosomatida</taxon>
        <taxon>Trypanosomatidae</taxon>
        <taxon>Trypanosoma</taxon>
    </lineage>
</organism>
<dbReference type="GeneID" id="92378060"/>